<accession>A0A194S1K9</accession>
<gene>
    <name evidence="2" type="ORF">RHOBADRAFT_66643</name>
</gene>
<sequence length="448" mass="48401">MDTSFDVAQYVAQHTAALPGLLAFSMAARTSLKSYVASQATEAPPKVSDKDLKKMTWARRVGLVVGMVAVFGTEIWLLSTGDEHVLDMFFRYLFAFVYQLALMGTLVDLNKSFKWAAFRSPGNLLAFRPAPGSVSFPRVLTAVTIATGINVATYFDLHYGFASFLSVALLYRTLSGAHGRTFSLRVTMICLLAWLAVTFVAVAFIVVYAATYLMDGAAGSPILEGLDDGPDGPPAFASPVVMRYLSLMTPFIYAFAPGMLITGCFRFDWANHVADAPEVAQAVTLETCEPRKRFAKYLSQGVILPATMSTAFPKPYYTTALWAWILAQVAVVGLWIAALPLPREVLEAGTFDMMALSLAIPFMVVALAVTASLRGEFRSLWTYKEVWARPESDTGGAIVLGEGSTLDAEAHVDSALVDEKRSPLAAVEPVVVVVEAAPAYAVEAVAPK</sequence>
<keyword evidence="1" id="KW-0472">Membrane</keyword>
<dbReference type="OMA" id="CEPRKRF"/>
<evidence type="ECO:0000256" key="1">
    <source>
        <dbReference type="SAM" id="Phobius"/>
    </source>
</evidence>
<dbReference type="EMBL" id="KQ474080">
    <property type="protein sequence ID" value="KPV74404.1"/>
    <property type="molecule type" value="Genomic_DNA"/>
</dbReference>
<feature type="transmembrane region" description="Helical" evidence="1">
    <location>
        <begin position="321"/>
        <end position="341"/>
    </location>
</feature>
<feature type="transmembrane region" description="Helical" evidence="1">
    <location>
        <begin position="186"/>
        <end position="214"/>
    </location>
</feature>
<feature type="transmembrane region" description="Helical" evidence="1">
    <location>
        <begin position="234"/>
        <end position="256"/>
    </location>
</feature>
<proteinExistence type="predicted"/>
<name>A0A194S1K9_RHOGW</name>
<dbReference type="RefSeq" id="XP_018270453.1">
    <property type="nucleotide sequence ID" value="XM_018419027.1"/>
</dbReference>
<evidence type="ECO:0000313" key="2">
    <source>
        <dbReference type="EMBL" id="KPV74404.1"/>
    </source>
</evidence>
<dbReference type="AlphaFoldDB" id="A0A194S1K9"/>
<organism evidence="2 3">
    <name type="scientific">Rhodotorula graminis (strain WP1)</name>
    <dbReference type="NCBI Taxonomy" id="578459"/>
    <lineage>
        <taxon>Eukaryota</taxon>
        <taxon>Fungi</taxon>
        <taxon>Dikarya</taxon>
        <taxon>Basidiomycota</taxon>
        <taxon>Pucciniomycotina</taxon>
        <taxon>Microbotryomycetes</taxon>
        <taxon>Sporidiobolales</taxon>
        <taxon>Sporidiobolaceae</taxon>
        <taxon>Rhodotorula</taxon>
    </lineage>
</organism>
<feature type="transmembrane region" description="Helical" evidence="1">
    <location>
        <begin position="89"/>
        <end position="109"/>
    </location>
</feature>
<dbReference type="OrthoDB" id="2522208at2759"/>
<feature type="transmembrane region" description="Helical" evidence="1">
    <location>
        <begin position="57"/>
        <end position="77"/>
    </location>
</feature>
<dbReference type="GeneID" id="28979473"/>
<protein>
    <submittedName>
        <fullName evidence="2">Uncharacterized protein</fullName>
    </submittedName>
</protein>
<keyword evidence="1" id="KW-0812">Transmembrane</keyword>
<dbReference type="Proteomes" id="UP000053890">
    <property type="component" value="Unassembled WGS sequence"/>
</dbReference>
<keyword evidence="3" id="KW-1185">Reference proteome</keyword>
<keyword evidence="1" id="KW-1133">Transmembrane helix</keyword>
<feature type="transmembrane region" description="Helical" evidence="1">
    <location>
        <begin position="353"/>
        <end position="373"/>
    </location>
</feature>
<reference evidence="2 3" key="1">
    <citation type="journal article" date="2015" name="Front. Microbiol.">
        <title>Genome sequence of the plant growth promoting endophytic yeast Rhodotorula graminis WP1.</title>
        <authorList>
            <person name="Firrincieli A."/>
            <person name="Otillar R."/>
            <person name="Salamov A."/>
            <person name="Schmutz J."/>
            <person name="Khan Z."/>
            <person name="Redman R.S."/>
            <person name="Fleck N.D."/>
            <person name="Lindquist E."/>
            <person name="Grigoriev I.V."/>
            <person name="Doty S.L."/>
        </authorList>
    </citation>
    <scope>NUCLEOTIDE SEQUENCE [LARGE SCALE GENOMIC DNA]</scope>
    <source>
        <strain evidence="2 3">WP1</strain>
    </source>
</reference>
<evidence type="ECO:0000313" key="3">
    <source>
        <dbReference type="Proteomes" id="UP000053890"/>
    </source>
</evidence>